<accession>A0A382K8W6</accession>
<sequence>MIVLTVSLTIIFGTTIYDIQSGAVNEGESVIIQGIVTAANGETP</sequence>
<dbReference type="EMBL" id="UINC01079017">
    <property type="protein sequence ID" value="SVC20629.1"/>
    <property type="molecule type" value="Genomic_DNA"/>
</dbReference>
<reference evidence="1" key="1">
    <citation type="submission" date="2018-05" db="EMBL/GenBank/DDBJ databases">
        <authorList>
            <person name="Lanie J.A."/>
            <person name="Ng W.-L."/>
            <person name="Kazmierczak K.M."/>
            <person name="Andrzejewski T.M."/>
            <person name="Davidsen T.M."/>
            <person name="Wayne K.J."/>
            <person name="Tettelin H."/>
            <person name="Glass J.I."/>
            <person name="Rusch D."/>
            <person name="Podicherti R."/>
            <person name="Tsui H.-C.T."/>
            <person name="Winkler M.E."/>
        </authorList>
    </citation>
    <scope>NUCLEOTIDE SEQUENCE</scope>
</reference>
<evidence type="ECO:0000313" key="1">
    <source>
        <dbReference type="EMBL" id="SVC20629.1"/>
    </source>
</evidence>
<name>A0A382K8W6_9ZZZZ</name>
<proteinExistence type="predicted"/>
<gene>
    <name evidence="1" type="ORF">METZ01_LOCUS273483</name>
</gene>
<organism evidence="1">
    <name type="scientific">marine metagenome</name>
    <dbReference type="NCBI Taxonomy" id="408172"/>
    <lineage>
        <taxon>unclassified sequences</taxon>
        <taxon>metagenomes</taxon>
        <taxon>ecological metagenomes</taxon>
    </lineage>
</organism>
<dbReference type="AlphaFoldDB" id="A0A382K8W6"/>
<feature type="non-terminal residue" evidence="1">
    <location>
        <position position="44"/>
    </location>
</feature>
<protein>
    <submittedName>
        <fullName evidence="1">Uncharacterized protein</fullName>
    </submittedName>
</protein>